<dbReference type="AlphaFoldDB" id="A0A6C0ELH5"/>
<dbReference type="SUPFAM" id="SSF53098">
    <property type="entry name" value="Ribonuclease H-like"/>
    <property type="match status" value="1"/>
</dbReference>
<accession>A0A6C0ELH5</accession>
<reference evidence="1" key="1">
    <citation type="journal article" date="2020" name="Nature">
        <title>Giant virus diversity and host interactions through global metagenomics.</title>
        <authorList>
            <person name="Schulz F."/>
            <person name="Roux S."/>
            <person name="Paez-Espino D."/>
            <person name="Jungbluth S."/>
            <person name="Walsh D.A."/>
            <person name="Denef V.J."/>
            <person name="McMahon K.D."/>
            <person name="Konstantinidis K.T."/>
            <person name="Eloe-Fadrosh E.A."/>
            <person name="Kyrpides N.C."/>
            <person name="Woyke T."/>
        </authorList>
    </citation>
    <scope>NUCLEOTIDE SEQUENCE</scope>
    <source>
        <strain evidence="1">GVMAG-M-3300009068-24</strain>
    </source>
</reference>
<name>A0A6C0ELH5_9ZZZZ</name>
<evidence type="ECO:0008006" key="2">
    <source>
        <dbReference type="Google" id="ProtNLM"/>
    </source>
</evidence>
<organism evidence="1">
    <name type="scientific">viral metagenome</name>
    <dbReference type="NCBI Taxonomy" id="1070528"/>
    <lineage>
        <taxon>unclassified sequences</taxon>
        <taxon>metagenomes</taxon>
        <taxon>organismal metagenomes</taxon>
    </lineage>
</organism>
<proteinExistence type="predicted"/>
<protein>
    <recommendedName>
        <fullName evidence="2">Mitochondrial resolvase Ydc2 catalytic domain-containing protein</fullName>
    </recommendedName>
</protein>
<sequence>MSSAPLSLVTPSVGARHIVSFDIGIKNLAYCFLVEDGSRVAIQDWTLVDLLHQDQERVGPPTTCTCAVGQVRTGKSGSGGTSADLRICGKLAKWTHPQGPSGEYYCEVHAKARANAQNGWLIPKLSYTRSKLNTLNRDKLAALVTACAVAVPPTPRPTKAHYIEALCDHFQRVCYVPVGTQGPAPLSARQTDLITLGRNMIRQLDARAAAWSHPPTHVLLENQISTIASRMMTIQGELMMYFLMRYPGVHIEFVSSKNKLKGFSAGDQGAAAKGTEDAKKHQAQKYKEHKRDAVIYTRQLLATDPRLTPWEPTLDASKKKDDLCDCFLQGMWFIQK</sequence>
<evidence type="ECO:0000313" key="1">
    <source>
        <dbReference type="EMBL" id="QHT29917.1"/>
    </source>
</evidence>
<dbReference type="GO" id="GO:0003676">
    <property type="term" value="F:nucleic acid binding"/>
    <property type="evidence" value="ECO:0007669"/>
    <property type="project" value="InterPro"/>
</dbReference>
<dbReference type="InterPro" id="IPR012337">
    <property type="entry name" value="RNaseH-like_sf"/>
</dbReference>
<dbReference type="Gene3D" id="3.30.420.10">
    <property type="entry name" value="Ribonuclease H-like superfamily/Ribonuclease H"/>
    <property type="match status" value="2"/>
</dbReference>
<dbReference type="InterPro" id="IPR036397">
    <property type="entry name" value="RNaseH_sf"/>
</dbReference>
<dbReference type="EMBL" id="MN738886">
    <property type="protein sequence ID" value="QHT29917.1"/>
    <property type="molecule type" value="Genomic_DNA"/>
</dbReference>